<gene>
    <name evidence="1" type="ORF">K2F26_22880</name>
</gene>
<dbReference type="RefSeq" id="WP_220609619.1">
    <property type="nucleotide sequence ID" value="NZ_CP080598.1"/>
</dbReference>
<reference evidence="1 2" key="1">
    <citation type="journal article" date="2022" name="J. Am. Chem. Soc.">
        <title>Biosynthesis of Guanitoxin Enables Global Environmental Detection in Freshwater Cyanobacteria.</title>
        <authorList>
            <person name="Lima S.T."/>
            <person name="Fallon T.R."/>
            <person name="Cordoza J.L."/>
            <person name="Chekan J.R."/>
            <person name="Delbaje E."/>
            <person name="Hopiavuori A.R."/>
            <person name="Alvarenga D.O."/>
            <person name="Wood S.M."/>
            <person name="Luhavaya H."/>
            <person name="Baumgartner J.T."/>
            <person name="Dorr F.A."/>
            <person name="Etchegaray A."/>
            <person name="Pinto E."/>
            <person name="McKinnie S.M.K."/>
            <person name="Fiore M.F."/>
            <person name="Moore B.S."/>
        </authorList>
    </citation>
    <scope>NUCLEOTIDE SEQUENCE [LARGE SCALE GENOMIC DNA]</scope>
    <source>
        <strain evidence="1 2">ITEP-024</strain>
    </source>
</reference>
<accession>A0ABX8WZ27</accession>
<organism evidence="1 2">
    <name type="scientific">Sphaerospermopsis torques-reginae ITEP-024</name>
    <dbReference type="NCBI Taxonomy" id="984208"/>
    <lineage>
        <taxon>Bacteria</taxon>
        <taxon>Bacillati</taxon>
        <taxon>Cyanobacteriota</taxon>
        <taxon>Cyanophyceae</taxon>
        <taxon>Nostocales</taxon>
        <taxon>Aphanizomenonaceae</taxon>
        <taxon>Sphaerospermopsis</taxon>
        <taxon>Sphaerospermopsis torques-reginae</taxon>
    </lineage>
</organism>
<sequence length="86" mass="9685">MPQINIEARVDENGLLCLKMPDDFAGMEIKGKLLYQVYAHTLPSTKKRKVDIAAVRNICNQIKNLPVLDDRSADEIIGYNELGLLE</sequence>
<evidence type="ECO:0000313" key="2">
    <source>
        <dbReference type="Proteomes" id="UP000826540"/>
    </source>
</evidence>
<protein>
    <submittedName>
        <fullName evidence="1">Uncharacterized protein</fullName>
    </submittedName>
</protein>
<name>A0ABX8WZ27_9CYAN</name>
<proteinExistence type="predicted"/>
<evidence type="ECO:0000313" key="1">
    <source>
        <dbReference type="EMBL" id="QYX31597.1"/>
    </source>
</evidence>
<keyword evidence="2" id="KW-1185">Reference proteome</keyword>
<dbReference type="EMBL" id="CP080598">
    <property type="protein sequence ID" value="QYX31597.1"/>
    <property type="molecule type" value="Genomic_DNA"/>
</dbReference>
<dbReference type="Proteomes" id="UP000826540">
    <property type="component" value="Chromosome"/>
</dbReference>